<dbReference type="PANTHER" id="PTHR43798">
    <property type="entry name" value="MONOACYLGLYCEROL LIPASE"/>
    <property type="match status" value="1"/>
</dbReference>
<dbReference type="InterPro" id="IPR000073">
    <property type="entry name" value="AB_hydrolase_1"/>
</dbReference>
<dbReference type="GO" id="GO:0016787">
    <property type="term" value="F:hydrolase activity"/>
    <property type="evidence" value="ECO:0007669"/>
    <property type="project" value="UniProtKB-KW"/>
</dbReference>
<proteinExistence type="predicted"/>
<evidence type="ECO:0000313" key="2">
    <source>
        <dbReference type="EMBL" id="KRV48561.1"/>
    </source>
</evidence>
<dbReference type="eggNOG" id="COG0596">
    <property type="taxonomic scope" value="Bacteria"/>
</dbReference>
<dbReference type="PRINTS" id="PR00111">
    <property type="entry name" value="ABHYDROLASE"/>
</dbReference>
<dbReference type="Pfam" id="PF00561">
    <property type="entry name" value="Abhydrolase_1"/>
    <property type="match status" value="1"/>
</dbReference>
<dbReference type="InterPro" id="IPR050266">
    <property type="entry name" value="AB_hydrolase_sf"/>
</dbReference>
<dbReference type="PRINTS" id="PR00412">
    <property type="entry name" value="EPOXHYDRLASE"/>
</dbReference>
<dbReference type="Gene3D" id="3.40.50.1820">
    <property type="entry name" value="alpha/beta hydrolase"/>
    <property type="match status" value="1"/>
</dbReference>
<dbReference type="RefSeq" id="WP_018383759.1">
    <property type="nucleotide sequence ID" value="NZ_LLZU01000021.1"/>
</dbReference>
<feature type="domain" description="AB hydrolase-1" evidence="1">
    <location>
        <begin position="22"/>
        <end position="249"/>
    </location>
</feature>
<dbReference type="STRING" id="76728.AQ490_24455"/>
<dbReference type="Proteomes" id="UP000050867">
    <property type="component" value="Unassembled WGS sequence"/>
</dbReference>
<reference evidence="2 3" key="1">
    <citation type="submission" date="2015-10" db="EMBL/GenBank/DDBJ databases">
        <title>Draft genome sequence of pyrrolomycin-producing Streptomyces vitaminophilus.</title>
        <authorList>
            <person name="Graham D.E."/>
            <person name="Mahan K.M."/>
            <person name="Klingeman D.M."/>
            <person name="Hettich R.L."/>
            <person name="Parry R.J."/>
        </authorList>
    </citation>
    <scope>NUCLEOTIDE SEQUENCE [LARGE SCALE GENOMIC DNA]</scope>
    <source>
        <strain evidence="2 3">ATCC 31673</strain>
    </source>
</reference>
<gene>
    <name evidence="2" type="ORF">AQ490_24455</name>
</gene>
<comment type="caution">
    <text evidence="2">The sequence shown here is derived from an EMBL/GenBank/DDBJ whole genome shotgun (WGS) entry which is preliminary data.</text>
</comment>
<name>A0A0T6LRP0_WENVI</name>
<dbReference type="AlphaFoldDB" id="A0A0T6LRP0"/>
<dbReference type="OrthoDB" id="9785847at2"/>
<protein>
    <submittedName>
        <fullName evidence="2">Hydrolase</fullName>
    </submittedName>
</protein>
<dbReference type="InterPro" id="IPR029058">
    <property type="entry name" value="AB_hydrolase_fold"/>
</dbReference>
<evidence type="ECO:0000259" key="1">
    <source>
        <dbReference type="Pfam" id="PF00561"/>
    </source>
</evidence>
<keyword evidence="3" id="KW-1185">Reference proteome</keyword>
<dbReference type="InterPro" id="IPR000639">
    <property type="entry name" value="Epox_hydrolase-like"/>
</dbReference>
<dbReference type="SUPFAM" id="SSF53474">
    <property type="entry name" value="alpha/beta-Hydrolases"/>
    <property type="match status" value="1"/>
</dbReference>
<organism evidence="2 3">
    <name type="scientific">Wenjunlia vitaminophila</name>
    <name type="common">Streptomyces vitaminophilus</name>
    <dbReference type="NCBI Taxonomy" id="76728"/>
    <lineage>
        <taxon>Bacteria</taxon>
        <taxon>Bacillati</taxon>
        <taxon>Actinomycetota</taxon>
        <taxon>Actinomycetes</taxon>
        <taxon>Kitasatosporales</taxon>
        <taxon>Streptomycetaceae</taxon>
        <taxon>Wenjunlia</taxon>
    </lineage>
</organism>
<sequence>MSTATLGGGVTVAYDDQGAGQPLVLVHGHPFNRSMWRPQLDTFSRAGWRVIVPDLRGYGESTVVPGRTTLTTFARDIAALLDHLGVAEVVLGGLSMGGQIVMEFHRLFPERIRALVLADTSAPAETEEGRARRNAMADRLLGEGMAPYAQEVLSSMVAPHVVETHPHVASAVLTMMRATSPEGAAAALRGRAERPDYVGMLPNVTVPTLVVVGEQDVFTPIPDARLLAERIPHAELAVIPRAGHLPNLECPERFDAALASFLGSLARGGDPAPPVVRTSPGSAGLQT</sequence>
<evidence type="ECO:0000313" key="3">
    <source>
        <dbReference type="Proteomes" id="UP000050867"/>
    </source>
</evidence>
<keyword evidence="2" id="KW-0378">Hydrolase</keyword>
<dbReference type="EMBL" id="LLZU01000021">
    <property type="protein sequence ID" value="KRV48561.1"/>
    <property type="molecule type" value="Genomic_DNA"/>
</dbReference>
<accession>A0A0T6LRP0</accession>